<name>A0ABT1MDQ5_9BACT</name>
<proteinExistence type="predicted"/>
<reference evidence="1 2" key="1">
    <citation type="submission" date="2022-07" db="EMBL/GenBank/DDBJ databases">
        <title>Fecal culturing of patients with breast cancer.</title>
        <authorList>
            <person name="Teng N.M.Y."/>
            <person name="Kiu R."/>
            <person name="Evans R."/>
            <person name="Baker D.J."/>
            <person name="Zenner C."/>
            <person name="Robinson S.D."/>
            <person name="Hall L.J."/>
        </authorList>
    </citation>
    <scope>NUCLEOTIDE SEQUENCE [LARGE SCALE GENOMIC DNA]</scope>
    <source>
        <strain evidence="1 2">LH1063</strain>
    </source>
</reference>
<evidence type="ECO:0000313" key="2">
    <source>
        <dbReference type="Proteomes" id="UP001205603"/>
    </source>
</evidence>
<protein>
    <submittedName>
        <fullName evidence="1">WG repeat-containing protein</fullName>
    </submittedName>
</protein>
<evidence type="ECO:0000313" key="1">
    <source>
        <dbReference type="EMBL" id="MCP9610755.1"/>
    </source>
</evidence>
<dbReference type="RefSeq" id="WP_255025332.1">
    <property type="nucleotide sequence ID" value="NZ_JANDHW010000001.1"/>
</dbReference>
<sequence>MNLLKSFLFLAVCIFFISCGSKQTGRVDNFSEVPVWSEDTCNYITSGDDELFRGNFQEASLIREDLALVRTGVHEKLYGFIGNDGSFVIPAVYKSATTFSEGFAWVVKRGEAPCAINRKGELKMTLREAYEVRIFREGLAAYSIKDRQNGRLWGFVNSKGETVINTQFSAVKNFSNGKAAVKNRKGKWGYIDVNGDTVVDFKYNDAFSFRNKRAIICENGKYGVIDENGKIVIEPEFSNMRCDDEWYAVEQNGRWGWCDSRGKIKIEPIYEKTMNFFGHNRAPVLISGKWGYVDKNGKVRIKRQFSAALPFTGDRAAVFVGKQVGFINEKGRFTINPQYERVSNDYQSNAVTGTPYYFRVISDHSSVK</sequence>
<dbReference type="PROSITE" id="PS51257">
    <property type="entry name" value="PROKAR_LIPOPROTEIN"/>
    <property type="match status" value="1"/>
</dbReference>
<dbReference type="EMBL" id="JANDHW010000001">
    <property type="protein sequence ID" value="MCP9610755.1"/>
    <property type="molecule type" value="Genomic_DNA"/>
</dbReference>
<dbReference type="PANTHER" id="PTHR37841">
    <property type="entry name" value="GLR2918 PROTEIN"/>
    <property type="match status" value="1"/>
</dbReference>
<dbReference type="InterPro" id="IPR032774">
    <property type="entry name" value="WG_beta_rep"/>
</dbReference>
<dbReference type="Pfam" id="PF14903">
    <property type="entry name" value="WG_beta_rep"/>
    <property type="match status" value="4"/>
</dbReference>
<dbReference type="Proteomes" id="UP001205603">
    <property type="component" value="Unassembled WGS sequence"/>
</dbReference>
<keyword evidence="2" id="KW-1185">Reference proteome</keyword>
<accession>A0ABT1MDQ5</accession>
<dbReference type="PANTHER" id="PTHR37841:SF1">
    <property type="entry name" value="DUF3298 DOMAIN-CONTAINING PROTEIN"/>
    <property type="match status" value="1"/>
</dbReference>
<comment type="caution">
    <text evidence="1">The sequence shown here is derived from an EMBL/GenBank/DDBJ whole genome shotgun (WGS) entry which is preliminary data.</text>
</comment>
<organism evidence="1 2">
    <name type="scientific">Coprobacter tertius</name>
    <dbReference type="NCBI Taxonomy" id="2944915"/>
    <lineage>
        <taxon>Bacteria</taxon>
        <taxon>Pseudomonadati</taxon>
        <taxon>Bacteroidota</taxon>
        <taxon>Bacteroidia</taxon>
        <taxon>Bacteroidales</taxon>
        <taxon>Barnesiellaceae</taxon>
        <taxon>Coprobacter</taxon>
    </lineage>
</organism>
<dbReference type="SUPFAM" id="SSF69360">
    <property type="entry name" value="Cell wall binding repeat"/>
    <property type="match status" value="1"/>
</dbReference>
<gene>
    <name evidence="1" type="ORF">NMU02_01430</name>
</gene>